<dbReference type="RefSeq" id="WP_182550767.1">
    <property type="nucleotide sequence ID" value="NZ_JACGXN010000006.1"/>
</dbReference>
<comment type="catalytic activity">
    <reaction evidence="1">
        <text>4-amino-5-aminomethyl-2-methylpyrimidine + H2O = 4-amino-5-hydroxymethyl-2-methylpyrimidine + NH4(+)</text>
        <dbReference type="Rhea" id="RHEA:31799"/>
        <dbReference type="ChEBI" id="CHEBI:15377"/>
        <dbReference type="ChEBI" id="CHEBI:16892"/>
        <dbReference type="ChEBI" id="CHEBI:28938"/>
        <dbReference type="ChEBI" id="CHEBI:63416"/>
        <dbReference type="EC" id="3.5.99.2"/>
    </reaction>
</comment>
<evidence type="ECO:0000256" key="1">
    <source>
        <dbReference type="PIRNR" id="PIRNR003170"/>
    </source>
</evidence>
<evidence type="ECO:0000313" key="4">
    <source>
        <dbReference type="EMBL" id="MBA8880112.1"/>
    </source>
</evidence>
<comment type="similarity">
    <text evidence="1">Belongs to the TenA family.</text>
</comment>
<dbReference type="AlphaFoldDB" id="A0A839EMP5"/>
<evidence type="ECO:0000256" key="2">
    <source>
        <dbReference type="PIRSR" id="PIRSR003170-1"/>
    </source>
</evidence>
<protein>
    <recommendedName>
        <fullName evidence="1">Aminopyrimidine aminohydrolase</fullName>
        <ecNumber evidence="1">3.5.99.2</ecNumber>
    </recommendedName>
</protein>
<comment type="function">
    <text evidence="1">Catalyzes an amino-pyrimidine hydrolysis reaction at the C5' of the pyrimidine moiety of thiamine compounds, a reaction that is part of a thiamine salvage pathway. Thus, catalyzes the conversion of 4-amino-5-aminomethyl-2-methylpyrimidine to 4-amino-5-hydroxymethyl-2-methylpyrimidine (HMP).</text>
</comment>
<feature type="domain" description="Thiaminase-2/PQQC" evidence="3">
    <location>
        <begin position="21"/>
        <end position="211"/>
    </location>
</feature>
<proteinExistence type="inferred from homology"/>
<comment type="catalytic activity">
    <reaction evidence="1">
        <text>thiamine + H2O = 5-(2-hydroxyethyl)-4-methylthiazole + 4-amino-5-hydroxymethyl-2-methylpyrimidine + H(+)</text>
        <dbReference type="Rhea" id="RHEA:17509"/>
        <dbReference type="ChEBI" id="CHEBI:15377"/>
        <dbReference type="ChEBI" id="CHEBI:15378"/>
        <dbReference type="ChEBI" id="CHEBI:16892"/>
        <dbReference type="ChEBI" id="CHEBI:17957"/>
        <dbReference type="ChEBI" id="CHEBI:18385"/>
        <dbReference type="EC" id="3.5.99.2"/>
    </reaction>
</comment>
<dbReference type="Pfam" id="PF03070">
    <property type="entry name" value="TENA_THI-4"/>
    <property type="match status" value="1"/>
</dbReference>
<dbReference type="InterPro" id="IPR026285">
    <property type="entry name" value="TenA_E"/>
</dbReference>
<name>A0A839EMP5_9HYPH</name>
<dbReference type="InterPro" id="IPR004305">
    <property type="entry name" value="Thiaminase-2/PQQC"/>
</dbReference>
<dbReference type="SUPFAM" id="SSF48613">
    <property type="entry name" value="Heme oxygenase-like"/>
    <property type="match status" value="1"/>
</dbReference>
<comment type="caution">
    <text evidence="4">The sequence shown here is derived from an EMBL/GenBank/DDBJ whole genome shotgun (WGS) entry which is preliminary data.</text>
</comment>
<evidence type="ECO:0000259" key="3">
    <source>
        <dbReference type="Pfam" id="PF03070"/>
    </source>
</evidence>
<keyword evidence="1 4" id="KW-0378">Hydrolase</keyword>
<dbReference type="Gene3D" id="1.20.910.10">
    <property type="entry name" value="Heme oxygenase-like"/>
    <property type="match status" value="1"/>
</dbReference>
<dbReference type="UniPathway" id="UPA00060"/>
<dbReference type="GO" id="GO:0050334">
    <property type="term" value="F:thiaminase activity"/>
    <property type="evidence" value="ECO:0007669"/>
    <property type="project" value="UniProtKB-UniRule"/>
</dbReference>
<evidence type="ECO:0000313" key="5">
    <source>
        <dbReference type="Proteomes" id="UP000549052"/>
    </source>
</evidence>
<dbReference type="PIRSF" id="PIRSF003170">
    <property type="entry name" value="Pet18p"/>
    <property type="match status" value="1"/>
</dbReference>
<sequence length="215" mass="24271">MDKESLSDRILRENAIVLQTMLDHRFVKDIKSDALSKDVFDRYLVYEGAFVETAISIFAYAAATAQTMEQKRWMIAVLDALANEQIVYFERTFALRAIDSSAFDVNTPAVAAFRSGMLCIAAEGGFLDIVAAMFAAEWMYWSWSKEASACHISDPMLKEWIDLHVSQGFAEQASWLKRQLDLAGEDLSEQACSRLSTIFGHAMQLEIDFHDAPYL</sequence>
<dbReference type="PANTHER" id="PTHR43198:SF2">
    <property type="entry name" value="SI:CH1073-67J19.1-RELATED"/>
    <property type="match status" value="1"/>
</dbReference>
<dbReference type="GO" id="GO:0005829">
    <property type="term" value="C:cytosol"/>
    <property type="evidence" value="ECO:0007669"/>
    <property type="project" value="TreeGrafter"/>
</dbReference>
<dbReference type="EMBL" id="JACGXN010000006">
    <property type="protein sequence ID" value="MBA8880112.1"/>
    <property type="molecule type" value="Genomic_DNA"/>
</dbReference>
<dbReference type="CDD" id="cd19358">
    <property type="entry name" value="TenA_E_Spr0628-like"/>
    <property type="match status" value="1"/>
</dbReference>
<dbReference type="EC" id="3.5.99.2" evidence="1"/>
<keyword evidence="1" id="KW-0784">Thiamine biosynthesis</keyword>
<comment type="pathway">
    <text evidence="1">Cofactor biosynthesis; thiamine diphosphate biosynthesis.</text>
</comment>
<reference evidence="4 5" key="1">
    <citation type="submission" date="2020-07" db="EMBL/GenBank/DDBJ databases">
        <title>Genomic Encyclopedia of Type Strains, Phase IV (KMG-V): Genome sequencing to study the core and pangenomes of soil and plant-associated prokaryotes.</title>
        <authorList>
            <person name="Whitman W."/>
        </authorList>
    </citation>
    <scope>NUCLEOTIDE SEQUENCE [LARGE SCALE GENOMIC DNA]</scope>
    <source>
        <strain evidence="4 5">AN3</strain>
    </source>
</reference>
<dbReference type="InterPro" id="IPR050967">
    <property type="entry name" value="Thiamine_Salvage_TenA"/>
</dbReference>
<dbReference type="GO" id="GO:0009229">
    <property type="term" value="P:thiamine diphosphate biosynthetic process"/>
    <property type="evidence" value="ECO:0007669"/>
    <property type="project" value="UniProtKB-UniPathway"/>
</dbReference>
<accession>A0A839EMP5</accession>
<organism evidence="4 5">
    <name type="scientific">Phyllobacterium myrsinacearum</name>
    <dbReference type="NCBI Taxonomy" id="28101"/>
    <lineage>
        <taxon>Bacteria</taxon>
        <taxon>Pseudomonadati</taxon>
        <taxon>Pseudomonadota</taxon>
        <taxon>Alphaproteobacteria</taxon>
        <taxon>Hyphomicrobiales</taxon>
        <taxon>Phyllobacteriaceae</taxon>
        <taxon>Phyllobacterium</taxon>
    </lineage>
</organism>
<dbReference type="Proteomes" id="UP000549052">
    <property type="component" value="Unassembled WGS sequence"/>
</dbReference>
<keyword evidence="5" id="KW-1185">Reference proteome</keyword>
<gene>
    <name evidence="4" type="ORF">FHW16_003831</name>
</gene>
<feature type="active site" description="Proton donor" evidence="2">
    <location>
        <position position="206"/>
    </location>
</feature>
<dbReference type="GO" id="GO:0009228">
    <property type="term" value="P:thiamine biosynthetic process"/>
    <property type="evidence" value="ECO:0007669"/>
    <property type="project" value="UniProtKB-KW"/>
</dbReference>
<dbReference type="PANTHER" id="PTHR43198">
    <property type="entry name" value="BIFUNCTIONAL TH2 PROTEIN"/>
    <property type="match status" value="1"/>
</dbReference>
<dbReference type="InterPro" id="IPR016084">
    <property type="entry name" value="Haem_Oase-like_multi-hlx"/>
</dbReference>